<dbReference type="GO" id="GO:1990904">
    <property type="term" value="C:ribonucleoprotein complex"/>
    <property type="evidence" value="ECO:0007669"/>
    <property type="project" value="UniProtKB-KW"/>
</dbReference>
<dbReference type="InterPro" id="IPR023798">
    <property type="entry name" value="Ribosomal_uS7_dom"/>
</dbReference>
<evidence type="ECO:0000313" key="6">
    <source>
        <dbReference type="Proteomes" id="UP001196530"/>
    </source>
</evidence>
<dbReference type="Proteomes" id="UP001196530">
    <property type="component" value="Unassembled WGS sequence"/>
</dbReference>
<name>A0AAN6DH17_PICAN</name>
<feature type="domain" description="Small ribosomal subunit protein uS7" evidence="4">
    <location>
        <begin position="497"/>
        <end position="631"/>
    </location>
</feature>
<organism evidence="5 6">
    <name type="scientific">Pichia angusta</name>
    <name type="common">Yeast</name>
    <name type="synonym">Hansenula polymorpha</name>
    <dbReference type="NCBI Taxonomy" id="870730"/>
    <lineage>
        <taxon>Eukaryota</taxon>
        <taxon>Fungi</taxon>
        <taxon>Dikarya</taxon>
        <taxon>Ascomycota</taxon>
        <taxon>Saccharomycotina</taxon>
        <taxon>Pichiomycetes</taxon>
        <taxon>Pichiales</taxon>
        <taxon>Pichiaceae</taxon>
        <taxon>Ogataea</taxon>
    </lineage>
</organism>
<keyword evidence="2" id="KW-0689">Ribosomal protein</keyword>
<proteinExistence type="inferred from homology"/>
<dbReference type="Pfam" id="PF00177">
    <property type="entry name" value="Ribosomal_S7"/>
    <property type="match status" value="1"/>
</dbReference>
<keyword evidence="3" id="KW-0687">Ribonucleoprotein</keyword>
<evidence type="ECO:0000313" key="5">
    <source>
        <dbReference type="EMBL" id="KAG7819447.1"/>
    </source>
</evidence>
<evidence type="ECO:0000256" key="2">
    <source>
        <dbReference type="ARBA" id="ARBA00022980"/>
    </source>
</evidence>
<evidence type="ECO:0000256" key="1">
    <source>
        <dbReference type="ARBA" id="ARBA00007151"/>
    </source>
</evidence>
<dbReference type="RefSeq" id="XP_043060326.1">
    <property type="nucleotide sequence ID" value="XM_043202563.1"/>
</dbReference>
<dbReference type="EMBL" id="JAHLUX010000004">
    <property type="protein sequence ID" value="KAG7819447.1"/>
    <property type="molecule type" value="Genomic_DNA"/>
</dbReference>
<reference evidence="5" key="1">
    <citation type="journal article" date="2021" name="G3 (Bethesda)">
        <title>Genomic diversity, chromosomal rearrangements, and interspecies hybridization in the ogataea polymorpha species complex.</title>
        <authorList>
            <person name="Hanson S.J."/>
            <person name="Cinneide E.O."/>
            <person name="Salzberg L.I."/>
            <person name="Wolfe K.H."/>
            <person name="McGowan J."/>
            <person name="Fitzpatrick D.A."/>
            <person name="Matlin K."/>
        </authorList>
    </citation>
    <scope>NUCLEOTIDE SEQUENCE</scope>
    <source>
        <strain evidence="5">61-244</strain>
    </source>
</reference>
<dbReference type="AlphaFoldDB" id="A0AAN6DH17"/>
<dbReference type="PANTHER" id="PTHR11205">
    <property type="entry name" value="RIBOSOMAL PROTEIN S7"/>
    <property type="match status" value="1"/>
</dbReference>
<comment type="similarity">
    <text evidence="1">Belongs to the universal ribosomal protein uS7 family.</text>
</comment>
<evidence type="ECO:0000256" key="3">
    <source>
        <dbReference type="ARBA" id="ARBA00023274"/>
    </source>
</evidence>
<protein>
    <recommendedName>
        <fullName evidence="4">Small ribosomal subunit protein uS7 domain-containing protein</fullName>
    </recommendedName>
</protein>
<dbReference type="CDD" id="cd14868">
    <property type="entry name" value="uS7_Mitochondria_Fungi"/>
    <property type="match status" value="1"/>
</dbReference>
<dbReference type="InterPro" id="IPR047988">
    <property type="entry name" value="Ribosomal_uS7m_fungi"/>
</dbReference>
<dbReference type="SUPFAM" id="SSF47973">
    <property type="entry name" value="Ribosomal protein S7"/>
    <property type="match status" value="1"/>
</dbReference>
<gene>
    <name evidence="5" type="ORF">KL928_002121</name>
</gene>
<dbReference type="GeneID" id="66126172"/>
<dbReference type="GO" id="GO:0005840">
    <property type="term" value="C:ribosome"/>
    <property type="evidence" value="ECO:0007669"/>
    <property type="project" value="UniProtKB-KW"/>
</dbReference>
<dbReference type="InterPro" id="IPR000235">
    <property type="entry name" value="Ribosomal_uS7"/>
</dbReference>
<dbReference type="InterPro" id="IPR036823">
    <property type="entry name" value="Ribosomal_uS7_dom_sf"/>
</dbReference>
<sequence>MLTRALRLIVRTRSLPRKQLRWYSDLPPDVAEELGMTVGEIGIDDDGFLLKDSFYTEKTFQNSKFYQHMQKVRAEQERLIDLKLRFLAQQNEVDVKELRKQLKQRVDAQVGQAHKTHQAINDNIASFEREMSLPFKVDLVGDLLKILKFESDDLESSPVYQYLVKTDASLAQELRSLLLHDISAEQKTQLELKLSQRVWSESKRRQLQELIKKRYVEFVNYKQKKDTEPISINEIYDLMDKYPSFEQSDLYEILREIDPRFGTLYAEVRTLAEGEERKLRHIQLNRLLADESTGIWKVLNDLDSREFKAVKSVLEDERAKFEPLGAESLVSYARIAEKDENLEIFDSIDESLSVFLQKARDNENDERVVAQVHELLTAEGPLKEFLEDTKSEQYQKLQAKVNRARIKYQKEVVLNPLTKEIKKLAKEDQSNLSPEVAQINKYYDLFIQTMHELEQELKNGEYEPISSKVHLEAPNLLDHEPTPQQLAEVQKIDRSRRYEAEDDTLRFCAHMIMHGGKRQRARRYINQALYLVYLETRENPVDILKQVLDTVAPLVVTRVVKTGFAKNYSIPAPLTPRQRMRTGFKWILEASDSRASNDFPVRLAEEILNVYRGNSKLLEKKTSLHKQAISVRSYLKL</sequence>
<dbReference type="Gene3D" id="1.10.455.10">
    <property type="entry name" value="Ribosomal protein S7 domain"/>
    <property type="match status" value="1"/>
</dbReference>
<evidence type="ECO:0000259" key="4">
    <source>
        <dbReference type="Pfam" id="PF00177"/>
    </source>
</evidence>
<comment type="caution">
    <text evidence="5">The sequence shown here is derived from an EMBL/GenBank/DDBJ whole genome shotgun (WGS) entry which is preliminary data.</text>
</comment>
<dbReference type="GO" id="GO:0006412">
    <property type="term" value="P:translation"/>
    <property type="evidence" value="ECO:0007669"/>
    <property type="project" value="InterPro"/>
</dbReference>
<accession>A0AAN6DH17</accession>